<evidence type="ECO:0000256" key="7">
    <source>
        <dbReference type="ARBA" id="ARBA00022723"/>
    </source>
</evidence>
<keyword evidence="9 13" id="KW-0560">Oxidoreductase</keyword>
<comment type="subcellular location">
    <subcellularLocation>
        <location evidence="2 13">Secreted</location>
        <location evidence="2 13">Extracellular space</location>
        <location evidence="2 13">Apoplast</location>
    </subcellularLocation>
</comment>
<keyword evidence="11" id="KW-0325">Glycoprotein</keyword>
<evidence type="ECO:0000256" key="2">
    <source>
        <dbReference type="ARBA" id="ARBA00004271"/>
    </source>
</evidence>
<dbReference type="EC" id="1.10.3.2" evidence="4 13"/>
<keyword evidence="8 13" id="KW-0677">Repeat</keyword>
<dbReference type="CDD" id="cd13875">
    <property type="entry name" value="CuRO_2_LCC_plant"/>
    <property type="match status" value="1"/>
</dbReference>
<evidence type="ECO:0000256" key="13">
    <source>
        <dbReference type="RuleBase" id="RU361119"/>
    </source>
</evidence>
<dbReference type="Pfam" id="PF07732">
    <property type="entry name" value="Cu-oxidase_3"/>
    <property type="match status" value="1"/>
</dbReference>
<dbReference type="PROSITE" id="PS00079">
    <property type="entry name" value="MULTICOPPER_OXIDASE1"/>
    <property type="match status" value="1"/>
</dbReference>
<evidence type="ECO:0000313" key="18">
    <source>
        <dbReference type="Proteomes" id="UP001293593"/>
    </source>
</evidence>
<keyword evidence="12 13" id="KW-0439">Lignin degradation</keyword>
<gene>
    <name evidence="17" type="ORF">QN277_010862</name>
</gene>
<proteinExistence type="inferred from homology"/>
<evidence type="ECO:0000256" key="12">
    <source>
        <dbReference type="ARBA" id="ARBA00023185"/>
    </source>
</evidence>
<keyword evidence="10 13" id="KW-0186">Copper</keyword>
<comment type="caution">
    <text evidence="17">The sequence shown here is derived from an EMBL/GenBank/DDBJ whole genome shotgun (WGS) entry which is preliminary data.</text>
</comment>
<dbReference type="NCBIfam" id="TIGR03389">
    <property type="entry name" value="laccase"/>
    <property type="match status" value="1"/>
</dbReference>
<keyword evidence="6 13" id="KW-0964">Secreted</keyword>
<keyword evidence="13" id="KW-0732">Signal</keyword>
<dbReference type="InterPro" id="IPR001117">
    <property type="entry name" value="Cu-oxidase_2nd"/>
</dbReference>
<comment type="cofactor">
    <cofactor evidence="13">
        <name>Cu cation</name>
        <dbReference type="ChEBI" id="CHEBI:23378"/>
    </cofactor>
    <text evidence="13">Binds 4 Cu cations per monomer.</text>
</comment>
<feature type="domain" description="Plastocyanin-like" evidence="15">
    <location>
        <begin position="428"/>
        <end position="561"/>
    </location>
</feature>
<dbReference type="EMBL" id="JAWXYG010000018">
    <property type="protein sequence ID" value="KAK4253025.1"/>
    <property type="molecule type" value="Genomic_DNA"/>
</dbReference>
<dbReference type="PANTHER" id="PTHR11709:SF410">
    <property type="entry name" value="LACCASE"/>
    <property type="match status" value="1"/>
</dbReference>
<feature type="domain" description="Plastocyanin-like" evidence="14">
    <location>
        <begin position="163"/>
        <end position="310"/>
    </location>
</feature>
<feature type="signal peptide" evidence="13">
    <location>
        <begin position="1"/>
        <end position="26"/>
    </location>
</feature>
<evidence type="ECO:0000259" key="15">
    <source>
        <dbReference type="Pfam" id="PF07731"/>
    </source>
</evidence>
<dbReference type="Pfam" id="PF00394">
    <property type="entry name" value="Cu-oxidase"/>
    <property type="match status" value="1"/>
</dbReference>
<organism evidence="17 18">
    <name type="scientific">Acacia crassicarpa</name>
    <name type="common">northern wattle</name>
    <dbReference type="NCBI Taxonomy" id="499986"/>
    <lineage>
        <taxon>Eukaryota</taxon>
        <taxon>Viridiplantae</taxon>
        <taxon>Streptophyta</taxon>
        <taxon>Embryophyta</taxon>
        <taxon>Tracheophyta</taxon>
        <taxon>Spermatophyta</taxon>
        <taxon>Magnoliopsida</taxon>
        <taxon>eudicotyledons</taxon>
        <taxon>Gunneridae</taxon>
        <taxon>Pentapetalae</taxon>
        <taxon>rosids</taxon>
        <taxon>fabids</taxon>
        <taxon>Fabales</taxon>
        <taxon>Fabaceae</taxon>
        <taxon>Caesalpinioideae</taxon>
        <taxon>mimosoid clade</taxon>
        <taxon>Acacieae</taxon>
        <taxon>Acacia</taxon>
    </lineage>
</organism>
<dbReference type="AlphaFoldDB" id="A0AAE1JKB3"/>
<comment type="catalytic activity">
    <reaction evidence="1 13">
        <text>4 hydroquinone + O2 = 4 benzosemiquinone + 2 H2O</text>
        <dbReference type="Rhea" id="RHEA:11276"/>
        <dbReference type="ChEBI" id="CHEBI:15377"/>
        <dbReference type="ChEBI" id="CHEBI:15379"/>
        <dbReference type="ChEBI" id="CHEBI:17594"/>
        <dbReference type="ChEBI" id="CHEBI:17977"/>
        <dbReference type="EC" id="1.10.3.2"/>
    </reaction>
</comment>
<protein>
    <recommendedName>
        <fullName evidence="4 13">Laccase</fullName>
        <ecNumber evidence="4 13">1.10.3.2</ecNumber>
    </recommendedName>
    <alternativeName>
        <fullName evidence="13">Benzenediol:oxygen oxidoreductase</fullName>
    </alternativeName>
    <alternativeName>
        <fullName evidence="13">Diphenol oxidase</fullName>
    </alternativeName>
    <alternativeName>
        <fullName evidence="13">Urishiol oxidase</fullName>
    </alternativeName>
</protein>
<dbReference type="Gene3D" id="2.60.40.420">
    <property type="entry name" value="Cupredoxins - blue copper proteins"/>
    <property type="match status" value="3"/>
</dbReference>
<dbReference type="InterPro" id="IPR033138">
    <property type="entry name" value="Cu_oxidase_CS"/>
</dbReference>
<dbReference type="SUPFAM" id="SSF49503">
    <property type="entry name" value="Cupredoxins"/>
    <property type="match status" value="3"/>
</dbReference>
<keyword evidence="18" id="KW-1185">Reference proteome</keyword>
<dbReference type="PROSITE" id="PS00080">
    <property type="entry name" value="MULTICOPPER_OXIDASE2"/>
    <property type="match status" value="1"/>
</dbReference>
<evidence type="ECO:0000256" key="1">
    <source>
        <dbReference type="ARBA" id="ARBA00000349"/>
    </source>
</evidence>
<dbReference type="InterPro" id="IPR045087">
    <property type="entry name" value="Cu-oxidase_fam"/>
</dbReference>
<reference evidence="17" key="1">
    <citation type="submission" date="2023-10" db="EMBL/GenBank/DDBJ databases">
        <title>Chromosome-level genome of the transformable northern wattle, Acacia crassicarpa.</title>
        <authorList>
            <person name="Massaro I."/>
            <person name="Sinha N.R."/>
            <person name="Poethig S."/>
            <person name="Leichty A.R."/>
        </authorList>
    </citation>
    <scope>NUCLEOTIDE SEQUENCE</scope>
    <source>
        <strain evidence="17">Acra3RX</strain>
        <tissue evidence="17">Leaf</tissue>
    </source>
</reference>
<dbReference type="CDD" id="cd13897">
    <property type="entry name" value="CuRO_3_LCC_plant"/>
    <property type="match status" value="1"/>
</dbReference>
<evidence type="ECO:0000256" key="3">
    <source>
        <dbReference type="ARBA" id="ARBA00010609"/>
    </source>
</evidence>
<dbReference type="CDD" id="cd13849">
    <property type="entry name" value="CuRO_1_LCC_plant"/>
    <property type="match status" value="1"/>
</dbReference>
<dbReference type="InterPro" id="IPR011707">
    <property type="entry name" value="Cu-oxidase-like_N"/>
</dbReference>
<dbReference type="PANTHER" id="PTHR11709">
    <property type="entry name" value="MULTI-COPPER OXIDASE"/>
    <property type="match status" value="1"/>
</dbReference>
<evidence type="ECO:0000259" key="14">
    <source>
        <dbReference type="Pfam" id="PF00394"/>
    </source>
</evidence>
<evidence type="ECO:0000313" key="17">
    <source>
        <dbReference type="EMBL" id="KAK4253025.1"/>
    </source>
</evidence>
<evidence type="ECO:0000256" key="8">
    <source>
        <dbReference type="ARBA" id="ARBA00022737"/>
    </source>
</evidence>
<dbReference type="InterPro" id="IPR008972">
    <property type="entry name" value="Cupredoxin"/>
</dbReference>
<comment type="function">
    <text evidence="13">Lignin degradation and detoxification of lignin-derived products.</text>
</comment>
<evidence type="ECO:0000256" key="6">
    <source>
        <dbReference type="ARBA" id="ARBA00022525"/>
    </source>
</evidence>
<dbReference type="InterPro" id="IPR017761">
    <property type="entry name" value="Laccase"/>
</dbReference>
<evidence type="ECO:0000256" key="5">
    <source>
        <dbReference type="ARBA" id="ARBA00022523"/>
    </source>
</evidence>
<keyword evidence="7 13" id="KW-0479">Metal-binding</keyword>
<dbReference type="FunFam" id="2.60.40.420:FF:000049">
    <property type="entry name" value="Laccase"/>
    <property type="match status" value="1"/>
</dbReference>
<dbReference type="InterPro" id="IPR011706">
    <property type="entry name" value="Cu-oxidase_C"/>
</dbReference>
<keyword evidence="5 13" id="KW-0052">Apoplast</keyword>
<evidence type="ECO:0000259" key="16">
    <source>
        <dbReference type="Pfam" id="PF07732"/>
    </source>
</evidence>
<name>A0AAE1JKB3_9FABA</name>
<dbReference type="GO" id="GO:0005507">
    <property type="term" value="F:copper ion binding"/>
    <property type="evidence" value="ECO:0007669"/>
    <property type="project" value="InterPro"/>
</dbReference>
<dbReference type="InterPro" id="IPR034289">
    <property type="entry name" value="CuRO_3_LCC"/>
</dbReference>
<evidence type="ECO:0000256" key="11">
    <source>
        <dbReference type="ARBA" id="ARBA00023180"/>
    </source>
</evidence>
<comment type="similarity">
    <text evidence="3 13">Belongs to the multicopper oxidase family.</text>
</comment>
<evidence type="ECO:0000256" key="9">
    <source>
        <dbReference type="ARBA" id="ARBA00023002"/>
    </source>
</evidence>
<feature type="domain" description="Plastocyanin-like" evidence="16">
    <location>
        <begin position="35"/>
        <end position="148"/>
    </location>
</feature>
<evidence type="ECO:0000256" key="10">
    <source>
        <dbReference type="ARBA" id="ARBA00023008"/>
    </source>
</evidence>
<dbReference type="InterPro" id="IPR034285">
    <property type="entry name" value="CuRO_2_LCC"/>
</dbReference>
<dbReference type="InterPro" id="IPR002355">
    <property type="entry name" value="Cu_oxidase_Cu_BS"/>
</dbReference>
<feature type="chain" id="PRO_5041774528" description="Laccase" evidence="13">
    <location>
        <begin position="27"/>
        <end position="580"/>
    </location>
</feature>
<dbReference type="GO" id="GO:0048046">
    <property type="term" value="C:apoplast"/>
    <property type="evidence" value="ECO:0007669"/>
    <property type="project" value="UniProtKB-SubCell"/>
</dbReference>
<accession>A0AAE1JKB3</accession>
<sequence length="580" mass="64437">MGNCLENQALLITLLGCMFLCKLSQGNVHYYDFVVEEKNFTKLCSTKSILTVNGSFPGPTIVVQKGDTAFVTVHNKGSYGLTIHWHGVREPRDPWSDGPENITQCPIPPATSFTQKLTFTSEEGTLWWHAHSSWTRATVHGAILIFPTKNTSYPFPQPHAQETIIIGEWYKGDVQQIINSALASGGEPNRSDAYTINGEPGDFYNCSRETTNRSLVDYGKTYLFRIINSAMNEEHFFGIAHHNLTVVGIDASYTKPLKTNFIMIGPGQTMDVLVTADQTPDQYYISASPFYDGNALFDNSTTTAILQYKNYINNNYSNPNNLSSSSSSRAIPFPVFPALNDSGTVFNFSKRLRSLASKDHPANVPKNVNRRIYMTVSVNVLPCPNSNCSGPNGTRLASSFSNISFQVPNIDILQAYYWNISGVFTEDFPDEPPLYFNFTGDVGNTTTLIPRTGTRVLMLDYNDVVEIVWQGTSLLTAENHPLHLHGFSFYVVGVGLGNFNNVTDPLSYNLIDPPLVNTFGLPKNGWVAMRFVANNPGVWYMHCHLDRHTSWGMDTVIIVRDGGTPQTSILPPPKYLPPCS</sequence>
<dbReference type="Pfam" id="PF07731">
    <property type="entry name" value="Cu-oxidase_2"/>
    <property type="match status" value="1"/>
</dbReference>
<dbReference type="InterPro" id="IPR034288">
    <property type="entry name" value="CuRO_1_LCC"/>
</dbReference>
<dbReference type="GO" id="GO:0052716">
    <property type="term" value="F:hydroquinone:oxygen oxidoreductase activity"/>
    <property type="evidence" value="ECO:0007669"/>
    <property type="project" value="UniProtKB-EC"/>
</dbReference>
<dbReference type="GO" id="GO:0046274">
    <property type="term" value="P:lignin catabolic process"/>
    <property type="evidence" value="ECO:0007669"/>
    <property type="project" value="UniProtKB-KW"/>
</dbReference>
<evidence type="ECO:0000256" key="4">
    <source>
        <dbReference type="ARBA" id="ARBA00012297"/>
    </source>
</evidence>
<dbReference type="Proteomes" id="UP001293593">
    <property type="component" value="Unassembled WGS sequence"/>
</dbReference>